<dbReference type="GO" id="GO:0005634">
    <property type="term" value="C:nucleus"/>
    <property type="evidence" value="ECO:0007669"/>
    <property type="project" value="UniProtKB-SubCell"/>
</dbReference>
<dbReference type="PRINTS" id="PR02064">
    <property type="entry name" value="DONSON"/>
</dbReference>
<dbReference type="InterPro" id="IPR024861">
    <property type="entry name" value="Donson"/>
</dbReference>
<feature type="region of interest" description="Disordered" evidence="5">
    <location>
        <begin position="75"/>
        <end position="112"/>
    </location>
</feature>
<evidence type="ECO:0000256" key="4">
    <source>
        <dbReference type="ARBA" id="ARBA00025806"/>
    </source>
</evidence>
<feature type="region of interest" description="Disordered" evidence="5">
    <location>
        <begin position="609"/>
        <end position="628"/>
    </location>
</feature>
<name>A0AAV6X9L8_9LAMI</name>
<reference evidence="6" key="1">
    <citation type="submission" date="2019-10" db="EMBL/GenBank/DDBJ databases">
        <authorList>
            <person name="Zhang R."/>
            <person name="Pan Y."/>
            <person name="Wang J."/>
            <person name="Ma R."/>
            <person name="Yu S."/>
        </authorList>
    </citation>
    <scope>NUCLEOTIDE SEQUENCE</scope>
    <source>
        <strain evidence="6">LA-IB0</strain>
        <tissue evidence="6">Leaf</tissue>
    </source>
</reference>
<feature type="region of interest" description="Disordered" evidence="5">
    <location>
        <begin position="1"/>
        <end position="20"/>
    </location>
</feature>
<evidence type="ECO:0008006" key="8">
    <source>
        <dbReference type="Google" id="ProtNLM"/>
    </source>
</evidence>
<keyword evidence="7" id="KW-1185">Reference proteome</keyword>
<evidence type="ECO:0000256" key="5">
    <source>
        <dbReference type="SAM" id="MobiDB-lite"/>
    </source>
</evidence>
<organism evidence="6 7">
    <name type="scientific">Buddleja alternifolia</name>
    <dbReference type="NCBI Taxonomy" id="168488"/>
    <lineage>
        <taxon>Eukaryota</taxon>
        <taxon>Viridiplantae</taxon>
        <taxon>Streptophyta</taxon>
        <taxon>Embryophyta</taxon>
        <taxon>Tracheophyta</taxon>
        <taxon>Spermatophyta</taxon>
        <taxon>Magnoliopsida</taxon>
        <taxon>eudicotyledons</taxon>
        <taxon>Gunneridae</taxon>
        <taxon>Pentapetalae</taxon>
        <taxon>asterids</taxon>
        <taxon>lamiids</taxon>
        <taxon>Lamiales</taxon>
        <taxon>Scrophulariaceae</taxon>
        <taxon>Buddlejeae</taxon>
        <taxon>Buddleja</taxon>
    </lineage>
</organism>
<dbReference type="Proteomes" id="UP000826271">
    <property type="component" value="Unassembled WGS sequence"/>
</dbReference>
<keyword evidence="2" id="KW-0217">Developmental protein</keyword>
<evidence type="ECO:0000256" key="3">
    <source>
        <dbReference type="ARBA" id="ARBA00023242"/>
    </source>
</evidence>
<dbReference type="AlphaFoldDB" id="A0AAV6X9L8"/>
<evidence type="ECO:0000256" key="2">
    <source>
        <dbReference type="ARBA" id="ARBA00022473"/>
    </source>
</evidence>
<dbReference type="EMBL" id="WHWC01000009">
    <property type="protein sequence ID" value="KAG8376834.1"/>
    <property type="molecule type" value="Genomic_DNA"/>
</dbReference>
<keyword evidence="3" id="KW-0539">Nucleus</keyword>
<gene>
    <name evidence="6" type="ORF">BUALT_Bualt09G0105100</name>
</gene>
<evidence type="ECO:0000313" key="6">
    <source>
        <dbReference type="EMBL" id="KAG8376834.1"/>
    </source>
</evidence>
<evidence type="ECO:0000256" key="1">
    <source>
        <dbReference type="ARBA" id="ARBA00004123"/>
    </source>
</evidence>
<sequence length="661" mass="72540">MDETQRMKKDLQREDQREREKCGMCSWERMTKVAAAGELPSSNALCFGGGVGGSMIPTANLKRKTPSELRGELMKSKNPAELGDESPGPITSFIRNADEAVSGPKKSDSLKAPRFTRMDEHYPVTKTSRLFSRKENPKDTVPGKFVSNMKNISLPMDLNTKCQVQNSCLDNTVVSEGGCDHSNHANISTEKCSTNIFKSVRELSLGSEKLNGSSSVDMGKALKGLVAREPHAASASLSESIDRTGNIMHQSFCSEFHTSGHKIPLDLTLKTNMRLVSSSSVNWFHRLINCGTLNGMGLLSYVGTPGQTVTSSSEPFSASHITSPGTFHSWVHPQSTLPRAAISALTSASGGQMDFLSKRQQAWEDSFRSLYYMLRKKICKLFYVCCAQFVVMFAASNCPNETKCSCYAYVSQSTRNLRSLLKEHDVSFSMPLCYSKVEEVTAEDLVELSEIQKHNLGQARAIETMTSIDNSPQSLLMFTGNKNVHALYDLLLNYRSFFSSLTGGDVPLLYSPVPFENAAISTPEVRCKEIKKVDYISSQLKESDIDTEPNRGSSPGICFSVEIRDSYLPPWVISGICSAMCSNGGDFQASFVTESTSIGLNVGLDRARDQTTEQVTTDNPLESDHSFGIPSTNLSLQRHSAFLKGLKYGGGSYTSFLSPIE</sequence>
<proteinExistence type="inferred from homology"/>
<dbReference type="PANTHER" id="PTHR12972:SF0">
    <property type="entry name" value="PROTEIN DOWNSTREAM NEIGHBOR OF SON"/>
    <property type="match status" value="1"/>
</dbReference>
<comment type="caution">
    <text evidence="6">The sequence shown here is derived from an EMBL/GenBank/DDBJ whole genome shotgun (WGS) entry which is preliminary data.</text>
</comment>
<protein>
    <recommendedName>
        <fullName evidence="8">Protein downstream neighbor of Son</fullName>
    </recommendedName>
</protein>
<dbReference type="GO" id="GO:0033260">
    <property type="term" value="P:nuclear DNA replication"/>
    <property type="evidence" value="ECO:0007669"/>
    <property type="project" value="TreeGrafter"/>
</dbReference>
<comment type="subcellular location">
    <subcellularLocation>
        <location evidence="1">Nucleus</location>
    </subcellularLocation>
</comment>
<comment type="similarity">
    <text evidence="4">Belongs to the DONSON family.</text>
</comment>
<dbReference type="PANTHER" id="PTHR12972">
    <property type="entry name" value="DOWNSTREAM NEIGHBOR OF SON"/>
    <property type="match status" value="1"/>
</dbReference>
<accession>A0AAV6X9L8</accession>
<evidence type="ECO:0000313" key="7">
    <source>
        <dbReference type="Proteomes" id="UP000826271"/>
    </source>
</evidence>